<dbReference type="SUPFAM" id="SSF55846">
    <property type="entry name" value="N-acetylmuramoyl-L-alanine amidase-like"/>
    <property type="match status" value="1"/>
</dbReference>
<feature type="compositionally biased region" description="Pro residues" evidence="2">
    <location>
        <begin position="1"/>
        <end position="33"/>
    </location>
</feature>
<evidence type="ECO:0000256" key="1">
    <source>
        <dbReference type="ARBA" id="ARBA00007553"/>
    </source>
</evidence>
<dbReference type="EMBL" id="VKHS01000142">
    <property type="protein sequence ID" value="MBB0229603.1"/>
    <property type="molecule type" value="Genomic_DNA"/>
</dbReference>
<evidence type="ECO:0000313" key="5">
    <source>
        <dbReference type="EMBL" id="MBB0229603.1"/>
    </source>
</evidence>
<dbReference type="PANTHER" id="PTHR11022">
    <property type="entry name" value="PEPTIDOGLYCAN RECOGNITION PROTEIN"/>
    <property type="match status" value="1"/>
</dbReference>
<dbReference type="RefSeq" id="WP_182662244.1">
    <property type="nucleotide sequence ID" value="NZ_VKHS01000142.1"/>
</dbReference>
<gene>
    <name evidence="5" type="ORF">FOE67_08770</name>
</gene>
<dbReference type="SMART" id="SM00701">
    <property type="entry name" value="PGRP"/>
    <property type="match status" value="1"/>
</dbReference>
<comment type="caution">
    <text evidence="5">The sequence shown here is derived from an EMBL/GenBank/DDBJ whole genome shotgun (WGS) entry which is preliminary data.</text>
</comment>
<accession>A0A7W3T2I0</accession>
<dbReference type="GO" id="GO:0009253">
    <property type="term" value="P:peptidoglycan catabolic process"/>
    <property type="evidence" value="ECO:0007669"/>
    <property type="project" value="InterPro"/>
</dbReference>
<evidence type="ECO:0000313" key="6">
    <source>
        <dbReference type="Proteomes" id="UP000530234"/>
    </source>
</evidence>
<dbReference type="Gene3D" id="2.60.120.260">
    <property type="entry name" value="Galactose-binding domain-like"/>
    <property type="match status" value="1"/>
</dbReference>
<feature type="domain" description="N-acetylmuramoyl-L-alanine amidase" evidence="3">
    <location>
        <begin position="47"/>
        <end position="215"/>
    </location>
</feature>
<organism evidence="5 6">
    <name type="scientific">Streptomyces calidiresistens</name>
    <dbReference type="NCBI Taxonomy" id="1485586"/>
    <lineage>
        <taxon>Bacteria</taxon>
        <taxon>Bacillati</taxon>
        <taxon>Actinomycetota</taxon>
        <taxon>Actinomycetes</taxon>
        <taxon>Kitasatosporales</taxon>
        <taxon>Streptomycetaceae</taxon>
        <taxon>Streptomyces</taxon>
    </lineage>
</organism>
<comment type="similarity">
    <text evidence="1">Belongs to the N-acetylmuramoyl-L-alanine amidase 2 family.</text>
</comment>
<sequence length="534" mass="56086">GDPAPTDPAPTTPAPDPTVSVPPAPPSTAPRPPIVSRAQWGADEAAAPEEAIYLPDPVVKAVVVHHTAESNAYVCEDSAAVVRGIFTYHVRTLGWRDIGYNFLVDKCGTIHEGRKGGVDRPVYGAHAYGFNDQTTGIAVLGTYTDTAAPTAVLNSVARLSAWKLGQYGADPTGTVNLIAGADGVNLAGQRWSKGAVRTLPRIHGHRDGYNTLCPGDRLYGQLETIRTLAGGAPHALASNGVTGTTVVGDTHYTKNSATVAWKTGTPSQLLTRFEVLVDGKVAVTTAGNARSVAVPLSPGTRKVSVRGVHLSGRTATTPAVTVVADTIAPTFTTAPRLALRAGTVNTDAVPVRLTWKAADETRLQGVRLLSPVAKSYSATTTSADLTVKSGVASTWQVRALDTAGNQRTVSPSFTPVILQETAAKRTGTWTTRSDSRYLGGKSLASGTKNSSLTWTFTGRSAALVVSRASGSGQVRVYVDGKLAKTVDLKSSTVRYRDAIWTQSWTSNAKHTVRIEVVGTSGRPTVTVDALTYLK</sequence>
<evidence type="ECO:0000259" key="4">
    <source>
        <dbReference type="SMART" id="SM00701"/>
    </source>
</evidence>
<dbReference type="Proteomes" id="UP000530234">
    <property type="component" value="Unassembled WGS sequence"/>
</dbReference>
<dbReference type="InterPro" id="IPR015510">
    <property type="entry name" value="PGRP"/>
</dbReference>
<dbReference type="CDD" id="cd06583">
    <property type="entry name" value="PGRP"/>
    <property type="match status" value="1"/>
</dbReference>
<name>A0A7W3T2I0_9ACTN</name>
<dbReference type="InterPro" id="IPR006619">
    <property type="entry name" value="PGRP_domain_met/bac"/>
</dbReference>
<feature type="region of interest" description="Disordered" evidence="2">
    <location>
        <begin position="1"/>
        <end position="34"/>
    </location>
</feature>
<dbReference type="Pfam" id="PF01510">
    <property type="entry name" value="Amidase_2"/>
    <property type="match status" value="1"/>
</dbReference>
<feature type="non-terminal residue" evidence="5">
    <location>
        <position position="1"/>
    </location>
</feature>
<evidence type="ECO:0000259" key="3">
    <source>
        <dbReference type="SMART" id="SM00644"/>
    </source>
</evidence>
<proteinExistence type="inferred from homology"/>
<feature type="domain" description="Peptidoglycan recognition protein family" evidence="4">
    <location>
        <begin position="32"/>
        <end position="184"/>
    </location>
</feature>
<dbReference type="AlphaFoldDB" id="A0A7W3T2I0"/>
<dbReference type="GO" id="GO:0008745">
    <property type="term" value="F:N-acetylmuramoyl-L-alanine amidase activity"/>
    <property type="evidence" value="ECO:0007669"/>
    <property type="project" value="InterPro"/>
</dbReference>
<protein>
    <submittedName>
        <fullName evidence="5">N-acetylmuramoyl-L-alanine amidase</fullName>
    </submittedName>
</protein>
<dbReference type="Gene3D" id="3.40.80.10">
    <property type="entry name" value="Peptidoglycan recognition protein-like"/>
    <property type="match status" value="1"/>
</dbReference>
<dbReference type="InterPro" id="IPR002502">
    <property type="entry name" value="Amidase_domain"/>
</dbReference>
<dbReference type="SMART" id="SM00644">
    <property type="entry name" value="Ami_2"/>
    <property type="match status" value="1"/>
</dbReference>
<dbReference type="InterPro" id="IPR036505">
    <property type="entry name" value="Amidase/PGRP_sf"/>
</dbReference>
<keyword evidence="6" id="KW-1185">Reference proteome</keyword>
<dbReference type="GO" id="GO:0008270">
    <property type="term" value="F:zinc ion binding"/>
    <property type="evidence" value="ECO:0007669"/>
    <property type="project" value="InterPro"/>
</dbReference>
<evidence type="ECO:0000256" key="2">
    <source>
        <dbReference type="SAM" id="MobiDB-lite"/>
    </source>
</evidence>
<reference evidence="6" key="1">
    <citation type="submission" date="2019-10" db="EMBL/GenBank/DDBJ databases">
        <title>Streptomyces sp. nov., a novel actinobacterium isolated from alkaline environment.</title>
        <authorList>
            <person name="Golinska P."/>
        </authorList>
    </citation>
    <scope>NUCLEOTIDE SEQUENCE [LARGE SCALE GENOMIC DNA]</scope>
    <source>
        <strain evidence="6">DSM 42108</strain>
    </source>
</reference>
<dbReference type="PANTHER" id="PTHR11022:SF41">
    <property type="entry name" value="PEPTIDOGLYCAN-RECOGNITION PROTEIN LC-RELATED"/>
    <property type="match status" value="1"/>
</dbReference>